<accession>A0A833Q8V7</accession>
<evidence type="ECO:0000313" key="5">
    <source>
        <dbReference type="Proteomes" id="UP000623129"/>
    </source>
</evidence>
<evidence type="ECO:0000259" key="3">
    <source>
        <dbReference type="PROSITE" id="PS51840"/>
    </source>
</evidence>
<name>A0A833Q8V7_9POAL</name>
<sequence>MFKLHRHKSDRLVERIEFKFSNFRAAQIPKGWDKIFISVVCVDSGKSIAKTSRAVVRNGTCHWPDSMSEFISFYQDVTTKEIEECQYRFVVLMGSTRTTILGEITLNLADYLSSGDSSVFSSQLKKCNFTTTLQPFVLCRGAKSAKDGSSYHEELNASNDSKSDGSATPDELGTRDASLSASESHCSSNSGDISIDRTTFSPQNTNLSYVGSHMGRQDSTGSFVSNNSPFSKPNGISQLASPLGSNKDLLEAAEETIEELRDEAKMWERHSRKVKVEMENLKKDYAEKAKQLDEVQMELSSSSAERDLLKLEVDQLKSSLEESRASAGETFGTPKYDDVASPKYEEMVNSHKELEDELQFQKESNANLTLQLKKTQEVNVELLAVIQELEEAVEAQRLEFSRIKDVEHMIIKKDKEIAALKEKLAQVVNRPSGPGANSDRNQSNSDLERENEALKAKIHELERDCAELTEENLELLYKMNDLGNGDITKIPRRDATEISQLNDFEIKCAELEIKLQGFREENDKLLTRLHKSEEQMIEKNKELYELRERLAFGNASFSEKLEEIKSETTDSLKEEIEILTHSNTELEKRNGELEEMIEILHNERSNNSASLEEVKRDIDSHVASNKGLERKSKELELANKEVELQITELEQENVQLSERISGLEAQSRYLKDEQESNRSELEDSRSLIQELKQKLVKQQAEVNQAKLEQKDKLQEASEKFLQAQEEVEALRRSNAKVQSTAEGLIEECSSLQSLNTTLRKQKVHLHETVTRLELQLEESQKKCVEFSRRAENLEGKLLSLQIDVSSKEQTMLSEVERLFEEHKEQEEKINRTHQMFSKLEIEKGVEVESLHREIEALTSRISSTDNEQERMQLDTLPEVSNLRADKGKLESSLTAANLQIKTYESELETLKRESKNKVQGLVDLLNASKQSEAMLMADIDHMRSLVETTRSNEENSNRRLNELEVRLKSTNYEKRQILEEISDLKSQVQKITQLQEEILHLKGLIDENKFEKEKLEEKLKSVSDEYEELRRENESLTERVGSMEKALNTGEDAKRSKTVLEAKLVRLQSDLSLKDAAGAVEVELRNEMNRMKRSNNEYQRRIQSLEQEKEDLLRSQGCAHGEDINKPAEDRGIMHRESDGKIAALEAELKDMKERYSNMSLQYAQVEADREELVLKLKATKPTSKGWFS</sequence>
<evidence type="ECO:0000256" key="2">
    <source>
        <dbReference type="SAM" id="MobiDB-lite"/>
    </source>
</evidence>
<feature type="compositionally biased region" description="Polar residues" evidence="2">
    <location>
        <begin position="196"/>
        <end position="209"/>
    </location>
</feature>
<feature type="compositionally biased region" description="Low complexity" evidence="2">
    <location>
        <begin position="178"/>
        <end position="190"/>
    </location>
</feature>
<comment type="caution">
    <text evidence="4">The sequence shown here is derived from an EMBL/GenBank/DDBJ whole genome shotgun (WGS) entry which is preliminary data.</text>
</comment>
<feature type="domain" description="C2 NT-type" evidence="3">
    <location>
        <begin position="6"/>
        <end position="141"/>
    </location>
</feature>
<dbReference type="PANTHER" id="PTHR47270:SF3">
    <property type="entry name" value="HYPOTETICAL PROTEIN"/>
    <property type="match status" value="1"/>
</dbReference>
<dbReference type="AlphaFoldDB" id="A0A833Q8V7"/>
<organism evidence="4 5">
    <name type="scientific">Carex littledalei</name>
    <dbReference type="NCBI Taxonomy" id="544730"/>
    <lineage>
        <taxon>Eukaryota</taxon>
        <taxon>Viridiplantae</taxon>
        <taxon>Streptophyta</taxon>
        <taxon>Embryophyta</taxon>
        <taxon>Tracheophyta</taxon>
        <taxon>Spermatophyta</taxon>
        <taxon>Magnoliopsida</taxon>
        <taxon>Liliopsida</taxon>
        <taxon>Poales</taxon>
        <taxon>Cyperaceae</taxon>
        <taxon>Cyperoideae</taxon>
        <taxon>Cariceae</taxon>
        <taxon>Carex</taxon>
        <taxon>Carex subgen. Euthyceras</taxon>
    </lineage>
</organism>
<dbReference type="Proteomes" id="UP000623129">
    <property type="component" value="Unassembled WGS sequence"/>
</dbReference>
<proteinExistence type="predicted"/>
<evidence type="ECO:0000256" key="1">
    <source>
        <dbReference type="SAM" id="Coils"/>
    </source>
</evidence>
<dbReference type="PROSITE" id="PS51840">
    <property type="entry name" value="C2_NT"/>
    <property type="match status" value="1"/>
</dbReference>
<protein>
    <submittedName>
        <fullName evidence="4">Myosin heavy chain, cardiac muscle isoform-like protein</fullName>
    </submittedName>
</protein>
<dbReference type="EMBL" id="SWLB01000208">
    <property type="protein sequence ID" value="KAF3319775.1"/>
    <property type="molecule type" value="Genomic_DNA"/>
</dbReference>
<dbReference type="PANTHER" id="PTHR47270">
    <property type="entry name" value="PROTEIN MLP1-LIKE"/>
    <property type="match status" value="1"/>
</dbReference>
<dbReference type="Pfam" id="PF10358">
    <property type="entry name" value="NT-C2"/>
    <property type="match status" value="1"/>
</dbReference>
<feature type="coiled-coil region" evidence="1">
    <location>
        <begin position="1081"/>
        <end position="1169"/>
    </location>
</feature>
<evidence type="ECO:0000313" key="4">
    <source>
        <dbReference type="EMBL" id="KAF3319775.1"/>
    </source>
</evidence>
<reference evidence="4" key="1">
    <citation type="submission" date="2020-01" db="EMBL/GenBank/DDBJ databases">
        <title>Genome sequence of Kobresia littledalei, the first chromosome-level genome in the family Cyperaceae.</title>
        <authorList>
            <person name="Qu G."/>
        </authorList>
    </citation>
    <scope>NUCLEOTIDE SEQUENCE</scope>
    <source>
        <strain evidence="4">C.B.Clarke</strain>
        <tissue evidence="4">Leaf</tissue>
    </source>
</reference>
<gene>
    <name evidence="4" type="ORF">FCM35_KLT21964</name>
</gene>
<keyword evidence="1" id="KW-0175">Coiled coil</keyword>
<keyword evidence="5" id="KW-1185">Reference proteome</keyword>
<dbReference type="InterPro" id="IPR019448">
    <property type="entry name" value="NT-C2"/>
</dbReference>
<feature type="compositionally biased region" description="Polar residues" evidence="2">
    <location>
        <begin position="156"/>
        <end position="166"/>
    </location>
</feature>
<feature type="coiled-coil region" evidence="1">
    <location>
        <begin position="946"/>
        <end position="1046"/>
    </location>
</feature>
<feature type="region of interest" description="Disordered" evidence="2">
    <location>
        <begin position="428"/>
        <end position="449"/>
    </location>
</feature>
<feature type="region of interest" description="Disordered" evidence="2">
    <location>
        <begin position="150"/>
        <end position="229"/>
    </location>
</feature>
<feature type="compositionally biased region" description="Polar residues" evidence="2">
    <location>
        <begin position="217"/>
        <end position="229"/>
    </location>
</feature>
<dbReference type="OrthoDB" id="658575at2759"/>